<accession>A0A6A5X4E3</accession>
<name>A0A6A5X4E3_9PLEO</name>
<organism evidence="2 3">
    <name type="scientific">Amniculicola lignicola CBS 123094</name>
    <dbReference type="NCBI Taxonomy" id="1392246"/>
    <lineage>
        <taxon>Eukaryota</taxon>
        <taxon>Fungi</taxon>
        <taxon>Dikarya</taxon>
        <taxon>Ascomycota</taxon>
        <taxon>Pezizomycotina</taxon>
        <taxon>Dothideomycetes</taxon>
        <taxon>Pleosporomycetidae</taxon>
        <taxon>Pleosporales</taxon>
        <taxon>Amniculicolaceae</taxon>
        <taxon>Amniculicola</taxon>
    </lineage>
</organism>
<feature type="compositionally biased region" description="Polar residues" evidence="1">
    <location>
        <begin position="250"/>
        <end position="260"/>
    </location>
</feature>
<sequence>MFNFNGALLAGQHDSQKERQPPSRPVPVTFPSLTPPQPSLEALPQGWSESSLATHFLNLKKPSDVSLDILRLLNVSFEAQCDFETLLSSLSNNARSFLPPKSWLDAPDLSDPESGSAAEPSVSLLSNGRRAPDRKEFYARAKEIMFNNEDAFSNLSRKPNAGPVPLRLAHFRRFWEGLDNMAYYWDNSLDEYIPPKTENLKSSNTASVESILPTAAADGNTDEAEPTGEPGSTPMEPRKKAKTVAEDDQSTTLSINSLTEVPSAAPPRPKSISSSTAMPARTAPPKVPWAHNMEPTSQKPLDLSQGSYRGNRIGNGAEMPDQYRLESVRAFLEPIAWAFGVSLVPHRRPPVLCLDNIRFPVRMNTVGWRGPADRLRARQGWMEGPLLGVQCRPDTNFGSTGNLEAESVLDTVRELGGMLLLAQERAREGRTERKAGEGRWWTTQSRWGGGPGGEVGEATGASDAQSQDGAPKAPEDMPVPQRSRLGSKDRRRPSPTEVWKTLRPSNPLWDPKVVYEAIGRNKDQDWDDIFLVSSLNHHISVLKLHIHPLYMQYLTDGTLPEKTPTDSRWSSPSLQRTRWYDLFVLEDRTEAMLGLWGIMGYLMRAQEKEQDIVMTDC</sequence>
<keyword evidence="3" id="KW-1185">Reference proteome</keyword>
<protein>
    <submittedName>
        <fullName evidence="2">Uncharacterized protein</fullName>
    </submittedName>
</protein>
<feature type="compositionally biased region" description="Polar residues" evidence="1">
    <location>
        <begin position="294"/>
        <end position="306"/>
    </location>
</feature>
<evidence type="ECO:0000313" key="3">
    <source>
        <dbReference type="Proteomes" id="UP000799779"/>
    </source>
</evidence>
<dbReference type="OrthoDB" id="5407653at2759"/>
<feature type="compositionally biased region" description="Basic and acidic residues" evidence="1">
    <location>
        <begin position="425"/>
        <end position="437"/>
    </location>
</feature>
<evidence type="ECO:0000256" key="1">
    <source>
        <dbReference type="SAM" id="MobiDB-lite"/>
    </source>
</evidence>
<reference evidence="2" key="1">
    <citation type="journal article" date="2020" name="Stud. Mycol.">
        <title>101 Dothideomycetes genomes: a test case for predicting lifestyles and emergence of pathogens.</title>
        <authorList>
            <person name="Haridas S."/>
            <person name="Albert R."/>
            <person name="Binder M."/>
            <person name="Bloem J."/>
            <person name="Labutti K."/>
            <person name="Salamov A."/>
            <person name="Andreopoulos B."/>
            <person name="Baker S."/>
            <person name="Barry K."/>
            <person name="Bills G."/>
            <person name="Bluhm B."/>
            <person name="Cannon C."/>
            <person name="Castanera R."/>
            <person name="Culley D."/>
            <person name="Daum C."/>
            <person name="Ezra D."/>
            <person name="Gonzalez J."/>
            <person name="Henrissat B."/>
            <person name="Kuo A."/>
            <person name="Liang C."/>
            <person name="Lipzen A."/>
            <person name="Lutzoni F."/>
            <person name="Magnuson J."/>
            <person name="Mondo S."/>
            <person name="Nolan M."/>
            <person name="Ohm R."/>
            <person name="Pangilinan J."/>
            <person name="Park H.-J."/>
            <person name="Ramirez L."/>
            <person name="Alfaro M."/>
            <person name="Sun H."/>
            <person name="Tritt A."/>
            <person name="Yoshinaga Y."/>
            <person name="Zwiers L.-H."/>
            <person name="Turgeon B."/>
            <person name="Goodwin S."/>
            <person name="Spatafora J."/>
            <person name="Crous P."/>
            <person name="Grigoriev I."/>
        </authorList>
    </citation>
    <scope>NUCLEOTIDE SEQUENCE</scope>
    <source>
        <strain evidence="2">CBS 123094</strain>
    </source>
</reference>
<gene>
    <name evidence="2" type="ORF">P154DRAFT_516603</name>
</gene>
<feature type="region of interest" description="Disordered" evidence="1">
    <location>
        <begin position="10"/>
        <end position="44"/>
    </location>
</feature>
<dbReference type="Proteomes" id="UP000799779">
    <property type="component" value="Unassembled WGS sequence"/>
</dbReference>
<feature type="region of interest" description="Disordered" evidence="1">
    <location>
        <begin position="108"/>
        <end position="127"/>
    </location>
</feature>
<feature type="region of interest" description="Disordered" evidence="1">
    <location>
        <begin position="214"/>
        <end position="306"/>
    </location>
</feature>
<dbReference type="EMBL" id="ML977556">
    <property type="protein sequence ID" value="KAF2007802.1"/>
    <property type="molecule type" value="Genomic_DNA"/>
</dbReference>
<dbReference type="AlphaFoldDB" id="A0A6A5X4E3"/>
<proteinExistence type="predicted"/>
<evidence type="ECO:0000313" key="2">
    <source>
        <dbReference type="EMBL" id="KAF2007802.1"/>
    </source>
</evidence>
<feature type="region of interest" description="Disordered" evidence="1">
    <location>
        <begin position="425"/>
        <end position="501"/>
    </location>
</feature>